<dbReference type="InParanoid" id="E4ZZR5"/>
<feature type="region of interest" description="Disordered" evidence="6">
    <location>
        <begin position="215"/>
        <end position="234"/>
    </location>
</feature>
<dbReference type="InterPro" id="IPR052337">
    <property type="entry name" value="SAT4-like"/>
</dbReference>
<dbReference type="PANTHER" id="PTHR33048">
    <property type="entry name" value="PTH11-LIKE INTEGRAL MEMBRANE PROTEIN (AFU_ORTHOLOGUE AFUA_5G11245)"/>
    <property type="match status" value="1"/>
</dbReference>
<dbReference type="OMA" id="DAKCIPT"/>
<dbReference type="AlphaFoldDB" id="E4ZZR5"/>
<keyword evidence="3 7" id="KW-1133">Transmembrane helix</keyword>
<dbReference type="GO" id="GO:0016020">
    <property type="term" value="C:membrane"/>
    <property type="evidence" value="ECO:0007669"/>
    <property type="project" value="UniProtKB-SubCell"/>
</dbReference>
<reference evidence="10" key="1">
    <citation type="journal article" date="2011" name="Nat. Commun.">
        <title>Effector diversification within compartments of the Leptosphaeria maculans genome affected by Repeat-Induced Point mutations.</title>
        <authorList>
            <person name="Rouxel T."/>
            <person name="Grandaubert J."/>
            <person name="Hane J.K."/>
            <person name="Hoede C."/>
            <person name="van de Wouw A.P."/>
            <person name="Couloux A."/>
            <person name="Dominguez V."/>
            <person name="Anthouard V."/>
            <person name="Bally P."/>
            <person name="Bourras S."/>
            <person name="Cozijnsen A.J."/>
            <person name="Ciuffetti L.M."/>
            <person name="Degrave A."/>
            <person name="Dilmaghani A."/>
            <person name="Duret L."/>
            <person name="Fudal I."/>
            <person name="Goodwin S.B."/>
            <person name="Gout L."/>
            <person name="Glaser N."/>
            <person name="Linglin J."/>
            <person name="Kema G.H.J."/>
            <person name="Lapalu N."/>
            <person name="Lawrence C.B."/>
            <person name="May K."/>
            <person name="Meyer M."/>
            <person name="Ollivier B."/>
            <person name="Poulain J."/>
            <person name="Schoch C.L."/>
            <person name="Simon A."/>
            <person name="Spatafora J.W."/>
            <person name="Stachowiak A."/>
            <person name="Turgeon B.G."/>
            <person name="Tyler B.M."/>
            <person name="Vincent D."/>
            <person name="Weissenbach J."/>
            <person name="Amselem J."/>
            <person name="Quesneville H."/>
            <person name="Oliver R.P."/>
            <person name="Wincker P."/>
            <person name="Balesdent M.-H."/>
            <person name="Howlett B.J."/>
        </authorList>
    </citation>
    <scope>NUCLEOTIDE SEQUENCE [LARGE SCALE GENOMIC DNA]</scope>
    <source>
        <strain evidence="10">JN3 / isolate v23.1.3 / race Av1-4-5-6-7-8</strain>
    </source>
</reference>
<evidence type="ECO:0000256" key="2">
    <source>
        <dbReference type="ARBA" id="ARBA00022692"/>
    </source>
</evidence>
<dbReference type="HOGENOM" id="CLU_1069866_0_0_1"/>
<protein>
    <submittedName>
        <fullName evidence="9">Predicted protein</fullName>
    </submittedName>
</protein>
<keyword evidence="2 7" id="KW-0812">Transmembrane</keyword>
<comment type="subcellular location">
    <subcellularLocation>
        <location evidence="1">Membrane</location>
        <topology evidence="1">Multi-pass membrane protein</topology>
    </subcellularLocation>
</comment>
<name>E4ZZR5_LEPMJ</name>
<feature type="transmembrane region" description="Helical" evidence="7">
    <location>
        <begin position="112"/>
        <end position="130"/>
    </location>
</feature>
<evidence type="ECO:0000256" key="3">
    <source>
        <dbReference type="ARBA" id="ARBA00022989"/>
    </source>
</evidence>
<dbReference type="eggNOG" id="ENOG502SKMD">
    <property type="taxonomic scope" value="Eukaryota"/>
</dbReference>
<evidence type="ECO:0000256" key="1">
    <source>
        <dbReference type="ARBA" id="ARBA00004141"/>
    </source>
</evidence>
<dbReference type="EMBL" id="FP929130">
    <property type="protein sequence ID" value="CBX96775.1"/>
    <property type="molecule type" value="Genomic_DNA"/>
</dbReference>
<evidence type="ECO:0000256" key="5">
    <source>
        <dbReference type="ARBA" id="ARBA00038359"/>
    </source>
</evidence>
<evidence type="ECO:0000256" key="4">
    <source>
        <dbReference type="ARBA" id="ARBA00023136"/>
    </source>
</evidence>
<dbReference type="Pfam" id="PF20684">
    <property type="entry name" value="Fung_rhodopsin"/>
    <property type="match status" value="1"/>
</dbReference>
<organism evidence="10">
    <name type="scientific">Leptosphaeria maculans (strain JN3 / isolate v23.1.3 / race Av1-4-5-6-7-8)</name>
    <name type="common">Blackleg fungus</name>
    <name type="synonym">Phoma lingam</name>
    <dbReference type="NCBI Taxonomy" id="985895"/>
    <lineage>
        <taxon>Eukaryota</taxon>
        <taxon>Fungi</taxon>
        <taxon>Dikarya</taxon>
        <taxon>Ascomycota</taxon>
        <taxon>Pezizomycotina</taxon>
        <taxon>Dothideomycetes</taxon>
        <taxon>Pleosporomycetidae</taxon>
        <taxon>Pleosporales</taxon>
        <taxon>Pleosporineae</taxon>
        <taxon>Leptosphaeriaceae</taxon>
        <taxon>Plenodomus</taxon>
        <taxon>Plenodomus lingam/Leptosphaeria maculans species complex</taxon>
    </lineage>
</organism>
<sequence length="260" mass="29023">MCSITVQYHTSGRLAILAKSGMWQISFIEDLVIFGGHFLVKLTFLLFYMRLTSEQIFRILTNTGFVLNSAIILFNILLTVLQCTPFEKILHPTLPPEVKCINARTVTFTPPVLNIAMDLYILCIPIPIVWNLQMAVRRKATILFVLGFGLVSVTVAVLRLPLLLSLTSMKTDTSTDIARVIIVASFEVQCAIVAVNLPSLTSMWTAVREKQRSPQGKEPWVLPSYQPGPSKRKAKGKISMDSIIGLELGLIIRQSQEHLV</sequence>
<dbReference type="Proteomes" id="UP000002668">
    <property type="component" value="Genome"/>
</dbReference>
<dbReference type="OrthoDB" id="5329176at2759"/>
<keyword evidence="10" id="KW-1185">Reference proteome</keyword>
<proteinExistence type="inferred from homology"/>
<dbReference type="PANTHER" id="PTHR33048:SF47">
    <property type="entry name" value="INTEGRAL MEMBRANE PROTEIN-RELATED"/>
    <property type="match status" value="1"/>
</dbReference>
<feature type="transmembrane region" description="Helical" evidence="7">
    <location>
        <begin position="56"/>
        <end position="78"/>
    </location>
</feature>
<feature type="transmembrane region" description="Helical" evidence="7">
    <location>
        <begin position="142"/>
        <end position="160"/>
    </location>
</feature>
<feature type="transmembrane region" description="Helical" evidence="7">
    <location>
        <begin position="31"/>
        <end position="49"/>
    </location>
</feature>
<gene>
    <name evidence="9" type="ORF">LEMA_P099060.1</name>
</gene>
<comment type="similarity">
    <text evidence="5">Belongs to the SAT4 family.</text>
</comment>
<dbReference type="InterPro" id="IPR049326">
    <property type="entry name" value="Rhodopsin_dom_fungi"/>
</dbReference>
<evidence type="ECO:0000313" key="10">
    <source>
        <dbReference type="Proteomes" id="UP000002668"/>
    </source>
</evidence>
<evidence type="ECO:0000256" key="6">
    <source>
        <dbReference type="SAM" id="MobiDB-lite"/>
    </source>
</evidence>
<accession>E4ZZR5</accession>
<evidence type="ECO:0000313" key="9">
    <source>
        <dbReference type="EMBL" id="CBX96775.1"/>
    </source>
</evidence>
<dbReference type="VEuPathDB" id="FungiDB:LEMA_P099060.1"/>
<evidence type="ECO:0000256" key="7">
    <source>
        <dbReference type="SAM" id="Phobius"/>
    </source>
</evidence>
<evidence type="ECO:0000259" key="8">
    <source>
        <dbReference type="Pfam" id="PF20684"/>
    </source>
</evidence>
<feature type="domain" description="Rhodopsin" evidence="8">
    <location>
        <begin position="25"/>
        <end position="204"/>
    </location>
</feature>
<feature type="transmembrane region" description="Helical" evidence="7">
    <location>
        <begin position="180"/>
        <end position="207"/>
    </location>
</feature>
<keyword evidence="4 7" id="KW-0472">Membrane</keyword>